<dbReference type="InterPro" id="IPR013320">
    <property type="entry name" value="ConA-like_dom_sf"/>
</dbReference>
<dbReference type="GO" id="GO:0036503">
    <property type="term" value="P:ERAD pathway"/>
    <property type="evidence" value="ECO:0007669"/>
    <property type="project" value="TreeGrafter"/>
</dbReference>
<comment type="similarity">
    <text evidence="2 10">Belongs to the calreticulin family.</text>
</comment>
<dbReference type="GO" id="GO:0005789">
    <property type="term" value="C:endoplasmic reticulum membrane"/>
    <property type="evidence" value="ECO:0007669"/>
    <property type="project" value="UniProtKB-SubCell"/>
</dbReference>
<name>A0A9P0G287_BEMTA</name>
<evidence type="ECO:0000256" key="2">
    <source>
        <dbReference type="ARBA" id="ARBA00010983"/>
    </source>
</evidence>
<gene>
    <name evidence="12" type="ORF">BEMITA_LOCUS7868</name>
</gene>
<evidence type="ECO:0000256" key="4">
    <source>
        <dbReference type="ARBA" id="ARBA00022824"/>
    </source>
</evidence>
<dbReference type="EMBL" id="OU963865">
    <property type="protein sequence ID" value="CAH0771079.1"/>
    <property type="molecule type" value="Genomic_DNA"/>
</dbReference>
<dbReference type="InterPro" id="IPR018124">
    <property type="entry name" value="Calret/calnex_CS"/>
</dbReference>
<dbReference type="Proteomes" id="UP001152759">
    <property type="component" value="Chromosome 4"/>
</dbReference>
<keyword evidence="5 10" id="KW-1133">Transmembrane helix</keyword>
<dbReference type="InterPro" id="IPR009033">
    <property type="entry name" value="Calreticulin/calnexin_P_dom_sf"/>
</dbReference>
<comment type="function">
    <text evidence="8">Calcium-binding protein that interacts with newly synthesized monoglucosylated glycoproteins in the endoplasmic reticulum. It may act in assisting protein assembly and/or in the retention within the ER of unassembled protein subunits. It seems to play a major role in the quality control apparatus of the ER by the retention of incorrectly folded proteins. Required for embryogenesis and larval development under heat and ER stress conditions. May be important for germ cell development. Involved in neuronal necrotic cell death.</text>
</comment>
<evidence type="ECO:0008006" key="14">
    <source>
        <dbReference type="Google" id="ProtNLM"/>
    </source>
</evidence>
<keyword evidence="3 10" id="KW-0812">Transmembrane</keyword>
<keyword evidence="9" id="KW-1015">Disulfide bond</keyword>
<evidence type="ECO:0000256" key="5">
    <source>
        <dbReference type="ARBA" id="ARBA00022989"/>
    </source>
</evidence>
<dbReference type="PRINTS" id="PR00626">
    <property type="entry name" value="CALRETICULIN"/>
</dbReference>
<feature type="chain" id="PRO_5040529970" description="Calnexin" evidence="10">
    <location>
        <begin position="25"/>
        <end position="628"/>
    </location>
</feature>
<dbReference type="Gene3D" id="2.60.120.200">
    <property type="match status" value="1"/>
</dbReference>
<evidence type="ECO:0000256" key="10">
    <source>
        <dbReference type="RuleBase" id="RU362126"/>
    </source>
</evidence>
<keyword evidence="13" id="KW-1185">Reference proteome</keyword>
<dbReference type="PANTHER" id="PTHR11073:SF1">
    <property type="entry name" value="CALNEXIN 14D-RELATED"/>
    <property type="match status" value="1"/>
</dbReference>
<dbReference type="FunFam" id="2.60.120.200:FF:000011">
    <property type="entry name" value="Probable calnexin"/>
    <property type="match status" value="1"/>
</dbReference>
<dbReference type="GO" id="GO:0006457">
    <property type="term" value="P:protein folding"/>
    <property type="evidence" value="ECO:0007669"/>
    <property type="project" value="InterPro"/>
</dbReference>
<dbReference type="FunFam" id="2.10.250.10:FF:000001">
    <property type="entry name" value="Calnexin homolog"/>
    <property type="match status" value="1"/>
</dbReference>
<feature type="compositionally biased region" description="Basic and acidic residues" evidence="11">
    <location>
        <begin position="268"/>
        <end position="290"/>
    </location>
</feature>
<accession>A0A9P0G287</accession>
<feature type="transmembrane region" description="Helical" evidence="10">
    <location>
        <begin position="487"/>
        <end position="506"/>
    </location>
</feature>
<reference evidence="12" key="1">
    <citation type="submission" date="2021-12" db="EMBL/GenBank/DDBJ databases">
        <authorList>
            <person name="King R."/>
        </authorList>
    </citation>
    <scope>NUCLEOTIDE SEQUENCE</scope>
</reference>
<dbReference type="SUPFAM" id="SSF49899">
    <property type="entry name" value="Concanavalin A-like lectins/glucanases"/>
    <property type="match status" value="1"/>
</dbReference>
<dbReference type="SUPFAM" id="SSF63887">
    <property type="entry name" value="P-domain of calnexin/calreticulin"/>
    <property type="match status" value="1"/>
</dbReference>
<proteinExistence type="inferred from homology"/>
<feature type="signal peptide" evidence="10">
    <location>
        <begin position="1"/>
        <end position="24"/>
    </location>
</feature>
<feature type="disulfide bond" evidence="9">
    <location>
        <begin position="148"/>
        <end position="181"/>
    </location>
</feature>
<dbReference type="Gene3D" id="2.10.250.10">
    <property type="entry name" value="Calreticulin/calnexin, P domain"/>
    <property type="match status" value="1"/>
</dbReference>
<comment type="subcellular location">
    <subcellularLocation>
        <location evidence="1">Endoplasmic reticulum membrane</location>
        <topology evidence="1">Single-pass type I membrane protein</topology>
    </subcellularLocation>
</comment>
<evidence type="ECO:0000256" key="9">
    <source>
        <dbReference type="PIRSR" id="PIRSR601580-3"/>
    </source>
</evidence>
<protein>
    <recommendedName>
        <fullName evidence="14">Calnexin</fullName>
    </recommendedName>
</protein>
<evidence type="ECO:0000256" key="7">
    <source>
        <dbReference type="ARBA" id="ARBA00023186"/>
    </source>
</evidence>
<organism evidence="12 13">
    <name type="scientific">Bemisia tabaci</name>
    <name type="common">Sweetpotato whitefly</name>
    <name type="synonym">Aleurodes tabaci</name>
    <dbReference type="NCBI Taxonomy" id="7038"/>
    <lineage>
        <taxon>Eukaryota</taxon>
        <taxon>Metazoa</taxon>
        <taxon>Ecdysozoa</taxon>
        <taxon>Arthropoda</taxon>
        <taxon>Hexapoda</taxon>
        <taxon>Insecta</taxon>
        <taxon>Pterygota</taxon>
        <taxon>Neoptera</taxon>
        <taxon>Paraneoptera</taxon>
        <taxon>Hemiptera</taxon>
        <taxon>Sternorrhyncha</taxon>
        <taxon>Aleyrodoidea</taxon>
        <taxon>Aleyrodidae</taxon>
        <taxon>Aleyrodinae</taxon>
        <taxon>Bemisia</taxon>
    </lineage>
</organism>
<dbReference type="PANTHER" id="PTHR11073">
    <property type="entry name" value="CALRETICULIN AND CALNEXIN"/>
    <property type="match status" value="1"/>
</dbReference>
<dbReference type="PROSITE" id="PS00804">
    <property type="entry name" value="CALRETICULIN_2"/>
    <property type="match status" value="1"/>
</dbReference>
<dbReference type="InterPro" id="IPR001580">
    <property type="entry name" value="Calret/calnex"/>
</dbReference>
<dbReference type="AlphaFoldDB" id="A0A9P0G287"/>
<feature type="region of interest" description="Disordered" evidence="11">
    <location>
        <begin position="268"/>
        <end position="291"/>
    </location>
</feature>
<evidence type="ECO:0000256" key="3">
    <source>
        <dbReference type="ARBA" id="ARBA00022692"/>
    </source>
</evidence>
<evidence type="ECO:0000256" key="1">
    <source>
        <dbReference type="ARBA" id="ARBA00004115"/>
    </source>
</evidence>
<dbReference type="Pfam" id="PF00262">
    <property type="entry name" value="Calreticulin"/>
    <property type="match status" value="1"/>
</dbReference>
<keyword evidence="4 10" id="KW-0256">Endoplasmic reticulum</keyword>
<evidence type="ECO:0000256" key="8">
    <source>
        <dbReference type="ARBA" id="ARBA00053392"/>
    </source>
</evidence>
<dbReference type="GO" id="GO:0051082">
    <property type="term" value="F:unfolded protein binding"/>
    <property type="evidence" value="ECO:0007669"/>
    <property type="project" value="InterPro"/>
</dbReference>
<evidence type="ECO:0000313" key="12">
    <source>
        <dbReference type="EMBL" id="CAH0771079.1"/>
    </source>
</evidence>
<evidence type="ECO:0000256" key="6">
    <source>
        <dbReference type="ARBA" id="ARBA00023136"/>
    </source>
</evidence>
<dbReference type="GO" id="GO:0005509">
    <property type="term" value="F:calcium ion binding"/>
    <property type="evidence" value="ECO:0007669"/>
    <property type="project" value="InterPro"/>
</dbReference>
<keyword evidence="10" id="KW-0732">Signal</keyword>
<evidence type="ECO:0000256" key="11">
    <source>
        <dbReference type="SAM" id="MobiDB-lite"/>
    </source>
</evidence>
<keyword evidence="6 10" id="KW-0472">Membrane</keyword>
<keyword evidence="7 10" id="KW-0143">Chaperone</keyword>
<evidence type="ECO:0000313" key="13">
    <source>
        <dbReference type="Proteomes" id="UP001152759"/>
    </source>
</evidence>
<sequence>MESMRWLFALTAILYLKVASPASSVEFDEYNAVEIDLNEEYKVSPAIPPEFQKNVYFLDTFDKPEEVAKRWIKSEAKKPEAAADIEQYDGKWRVEPMVNYALKGDLGLVVASANRHSAIAAPLSRPFKFNNSPLVIQYEVAFQDKLDCGGGYIKLLTNEKHDLKKFNNLTPYSIMFGPDICGSKSKIHFILNYKNPKTGKISEKHCNMLKAPNSIFQDKQPHLFRLVVRPDNTYAFYLDRELKHEGNATQEDEFEPSILPPLEIVDETDKKPEEWDEREKIPDPEAVKPDDWDETLPATIVDPAAEKPAGWLDDEPEFIPDPNAIRPDDWDADMDGEWEPAKVENPLCKTAPGCGPWSPPIIPNPDYKGPWRAPLIDNPNYKGKWYPRKIPNPEYYDDKKVFSCVNIGAVGFELWSLSKNIYFDNILLTDSVEYADQLTQQTYTLKADKFSAEGQSWFDSWFSTASNGKSKIPTWNEIKKYFQENPWMYAVTIAVVLLPLVLYCTFCCGSRKSKQVSVLVCKRHNKCSNCCQSRPCGRNQCKRSCYRSKKSCCTPRSCCRVSKCTPLCCLPPTCVRPVKLRPAKVKSVSCIQAVPAVGCPPAIPAVGYPPLSTGFCCIRCGYPNSFMA</sequence>